<dbReference type="InterPro" id="IPR005901">
    <property type="entry name" value="GLPGLI"/>
</dbReference>
<feature type="chain" id="PRO_5045636657" evidence="1">
    <location>
        <begin position="21"/>
        <end position="275"/>
    </location>
</feature>
<gene>
    <name evidence="2" type="ORF">H8R23_06075</name>
</gene>
<dbReference type="Pfam" id="PF09697">
    <property type="entry name" value="Porph_ging"/>
    <property type="match status" value="1"/>
</dbReference>
<accession>A0ABR7J5Z6</accession>
<keyword evidence="1" id="KW-0732">Signal</keyword>
<reference evidence="2 3" key="1">
    <citation type="submission" date="2020-08" db="EMBL/GenBank/DDBJ databases">
        <title>Description of novel Flavobacterium F-380 isolate.</title>
        <authorList>
            <person name="Saticioglu I.B."/>
            <person name="Duman M."/>
            <person name="Altun S."/>
        </authorList>
    </citation>
    <scope>NUCLEOTIDE SEQUENCE [LARGE SCALE GENOMIC DNA]</scope>
    <source>
        <strain evidence="2 3">F-380</strain>
    </source>
</reference>
<dbReference type="Proteomes" id="UP000629963">
    <property type="component" value="Unassembled WGS sequence"/>
</dbReference>
<sequence length="275" mass="31959">MKKIITILVFAMSYFVFSQAKPIKSSDLWVSYQLNYKKLATEVPSESTSAILIVTNQGSLFTFEAMMNFDKIQQERELTEADVLLNRSSFYFLVKTYGDSTEHYENIGSDAYKFKENLNHNWKLINQDTIISGYVCKKATVNYAGRDWSAWYNPDIPITVGPYKFHGLPGLVMMIKDAENVFSFIVNEVKKGDFPIDSKTENFFVKKKDRKFEYIDKDEFYKIRKKFSEMSLSDKIRFMNRAEIAVPTLVAVGENGEKSRLNAKPKNKNFIERFE</sequence>
<proteinExistence type="predicted"/>
<comment type="caution">
    <text evidence="2">The sequence shown here is derived from an EMBL/GenBank/DDBJ whole genome shotgun (WGS) entry which is preliminary data.</text>
</comment>
<dbReference type="NCBIfam" id="TIGR01200">
    <property type="entry name" value="GLPGLI"/>
    <property type="match status" value="1"/>
</dbReference>
<dbReference type="EMBL" id="JACRUJ010000001">
    <property type="protein sequence ID" value="MBC5840965.1"/>
    <property type="molecule type" value="Genomic_DNA"/>
</dbReference>
<protein>
    <submittedName>
        <fullName evidence="2">GLPGLI family protein</fullName>
    </submittedName>
</protein>
<evidence type="ECO:0000313" key="2">
    <source>
        <dbReference type="EMBL" id="MBC5840965.1"/>
    </source>
</evidence>
<evidence type="ECO:0000313" key="3">
    <source>
        <dbReference type="Proteomes" id="UP000629963"/>
    </source>
</evidence>
<organism evidence="2 3">
    <name type="scientific">Flavobacterium kayseriense</name>
    <dbReference type="NCBI Taxonomy" id="2764714"/>
    <lineage>
        <taxon>Bacteria</taxon>
        <taxon>Pseudomonadati</taxon>
        <taxon>Bacteroidota</taxon>
        <taxon>Flavobacteriia</taxon>
        <taxon>Flavobacteriales</taxon>
        <taxon>Flavobacteriaceae</taxon>
        <taxon>Flavobacterium</taxon>
    </lineage>
</organism>
<name>A0ABR7J5Z6_9FLAO</name>
<keyword evidence="3" id="KW-1185">Reference proteome</keyword>
<feature type="signal peptide" evidence="1">
    <location>
        <begin position="1"/>
        <end position="20"/>
    </location>
</feature>
<evidence type="ECO:0000256" key="1">
    <source>
        <dbReference type="SAM" id="SignalP"/>
    </source>
</evidence>
<dbReference type="RefSeq" id="WP_187009514.1">
    <property type="nucleotide sequence ID" value="NZ_JACRUI010000001.1"/>
</dbReference>